<proteinExistence type="predicted"/>
<dbReference type="PROSITE" id="PS50231">
    <property type="entry name" value="RICIN_B_LECTIN"/>
    <property type="match status" value="1"/>
</dbReference>
<dbReference type="InterPro" id="IPR035992">
    <property type="entry name" value="Ricin_B-like_lectins"/>
</dbReference>
<sequence length="196" mass="20597">MTSNRRRVAALATAAAALTVGGLAAAAPTASAVVPFVKLEALHSGKVLDVGEASTSANAHVIQFPFIGGENQQWRQVNVAAAPNATDTPDFVLQNRNSGMCLDVENRSTSAGAHLVQQPCDFTGGKPSQRWYMHKLADKGLLTGKGYRWVFNRNSGLVIDIGNASTANGTLAIQYFQKGLGSADNQMFNFGFGGVG</sequence>
<dbReference type="SUPFAM" id="SSF50370">
    <property type="entry name" value="Ricin B-like lectins"/>
    <property type="match status" value="1"/>
</dbReference>
<dbReference type="RefSeq" id="WP_344805130.1">
    <property type="nucleotide sequence ID" value="NZ_BAABAB010000017.1"/>
</dbReference>
<accession>A0ABP7A0X9</accession>
<reference evidence="4" key="1">
    <citation type="journal article" date="2019" name="Int. J. Syst. Evol. Microbiol.">
        <title>The Global Catalogue of Microorganisms (GCM) 10K type strain sequencing project: providing services to taxonomists for standard genome sequencing and annotation.</title>
        <authorList>
            <consortium name="The Broad Institute Genomics Platform"/>
            <consortium name="The Broad Institute Genome Sequencing Center for Infectious Disease"/>
            <person name="Wu L."/>
            <person name="Ma J."/>
        </authorList>
    </citation>
    <scope>NUCLEOTIDE SEQUENCE [LARGE SCALE GENOMIC DNA]</scope>
    <source>
        <strain evidence="4">JCM 16929</strain>
    </source>
</reference>
<feature type="domain" description="Ricin B lectin" evidence="2">
    <location>
        <begin position="87"/>
        <end position="175"/>
    </location>
</feature>
<evidence type="ECO:0000256" key="1">
    <source>
        <dbReference type="SAM" id="SignalP"/>
    </source>
</evidence>
<keyword evidence="1" id="KW-0732">Signal</keyword>
<feature type="chain" id="PRO_5046379376" description="Ricin B lectin domain-containing protein" evidence="1">
    <location>
        <begin position="27"/>
        <end position="196"/>
    </location>
</feature>
<dbReference type="Proteomes" id="UP001501490">
    <property type="component" value="Unassembled WGS sequence"/>
</dbReference>
<evidence type="ECO:0000313" key="4">
    <source>
        <dbReference type="Proteomes" id="UP001501490"/>
    </source>
</evidence>
<dbReference type="Gene3D" id="2.80.10.50">
    <property type="match status" value="3"/>
</dbReference>
<keyword evidence="4" id="KW-1185">Reference proteome</keyword>
<evidence type="ECO:0000259" key="2">
    <source>
        <dbReference type="Pfam" id="PF14200"/>
    </source>
</evidence>
<feature type="domain" description="Ricin B lectin" evidence="2">
    <location>
        <begin position="37"/>
        <end position="77"/>
    </location>
</feature>
<dbReference type="Pfam" id="PF14200">
    <property type="entry name" value="RicinB_lectin_2"/>
    <property type="match status" value="2"/>
</dbReference>
<dbReference type="InterPro" id="IPR006311">
    <property type="entry name" value="TAT_signal"/>
</dbReference>
<name>A0ABP7A0X9_9ACTN</name>
<organism evidence="3 4">
    <name type="scientific">Microlunatus ginsengisoli</name>
    <dbReference type="NCBI Taxonomy" id="363863"/>
    <lineage>
        <taxon>Bacteria</taxon>
        <taxon>Bacillati</taxon>
        <taxon>Actinomycetota</taxon>
        <taxon>Actinomycetes</taxon>
        <taxon>Propionibacteriales</taxon>
        <taxon>Propionibacteriaceae</taxon>
        <taxon>Microlunatus</taxon>
    </lineage>
</organism>
<evidence type="ECO:0000313" key="3">
    <source>
        <dbReference type="EMBL" id="GAA3622441.1"/>
    </source>
</evidence>
<dbReference type="CDD" id="cd00161">
    <property type="entry name" value="beta-trefoil_Ricin-like"/>
    <property type="match status" value="1"/>
</dbReference>
<gene>
    <name evidence="3" type="ORF">GCM10022236_26020</name>
</gene>
<dbReference type="EMBL" id="BAABAB010000017">
    <property type="protein sequence ID" value="GAA3622441.1"/>
    <property type="molecule type" value="Genomic_DNA"/>
</dbReference>
<feature type="signal peptide" evidence="1">
    <location>
        <begin position="1"/>
        <end position="26"/>
    </location>
</feature>
<dbReference type="PROSITE" id="PS51318">
    <property type="entry name" value="TAT"/>
    <property type="match status" value="1"/>
</dbReference>
<protein>
    <recommendedName>
        <fullName evidence="2">Ricin B lectin domain-containing protein</fullName>
    </recommendedName>
</protein>
<comment type="caution">
    <text evidence="3">The sequence shown here is derived from an EMBL/GenBank/DDBJ whole genome shotgun (WGS) entry which is preliminary data.</text>
</comment>
<dbReference type="InterPro" id="IPR000772">
    <property type="entry name" value="Ricin_B_lectin"/>
</dbReference>